<dbReference type="EMBL" id="DS469529">
    <property type="protein sequence ID" value="EDO46212.1"/>
    <property type="molecule type" value="Genomic_DNA"/>
</dbReference>
<dbReference type="InterPro" id="IPR000276">
    <property type="entry name" value="GPCR_Rhodpsn"/>
</dbReference>
<dbReference type="HOGENOM" id="CLU_009579_6_0_1"/>
<feature type="transmembrane region" description="Helical" evidence="9">
    <location>
        <begin position="73"/>
        <end position="92"/>
    </location>
</feature>
<dbReference type="Proteomes" id="UP000001593">
    <property type="component" value="Unassembled WGS sequence"/>
</dbReference>
<feature type="transmembrane region" description="Helical" evidence="9">
    <location>
        <begin position="217"/>
        <end position="238"/>
    </location>
</feature>
<evidence type="ECO:0000256" key="3">
    <source>
        <dbReference type="ARBA" id="ARBA00022989"/>
    </source>
</evidence>
<accession>A7RQR4</accession>
<feature type="domain" description="G-protein coupled receptors family 1 profile" evidence="10">
    <location>
        <begin position="14"/>
        <end position="272"/>
    </location>
</feature>
<dbReference type="InterPro" id="IPR017452">
    <property type="entry name" value="GPCR_Rhodpsn_7TM"/>
</dbReference>
<keyword evidence="7 8" id="KW-0807">Transducer</keyword>
<dbReference type="FunFam" id="1.20.1070.10:FF:000291">
    <property type="entry name" value="Predicted protein"/>
    <property type="match status" value="1"/>
</dbReference>
<dbReference type="OMA" id="KNHRHER"/>
<dbReference type="PANTHER" id="PTHR45695">
    <property type="entry name" value="LEUCOKININ RECEPTOR-RELATED"/>
    <property type="match status" value="1"/>
</dbReference>
<dbReference type="PANTHER" id="PTHR45695:SF9">
    <property type="entry name" value="LEUCOKININ RECEPTOR"/>
    <property type="match status" value="1"/>
</dbReference>
<feature type="transmembrane region" description="Helical" evidence="9">
    <location>
        <begin position="113"/>
        <end position="133"/>
    </location>
</feature>
<dbReference type="PRINTS" id="PR00237">
    <property type="entry name" value="GPCRRHODOPSN"/>
</dbReference>
<keyword evidence="5 9" id="KW-0472">Membrane</keyword>
<feature type="transmembrane region" description="Helical" evidence="9">
    <location>
        <begin position="160"/>
        <end position="183"/>
    </location>
</feature>
<evidence type="ECO:0000256" key="6">
    <source>
        <dbReference type="ARBA" id="ARBA00023170"/>
    </source>
</evidence>
<name>A7RQR4_NEMVE</name>
<dbReference type="PhylomeDB" id="A7RQR4"/>
<dbReference type="FunCoup" id="A7RQR4">
    <property type="interactions" value="245"/>
</dbReference>
<keyword evidence="12" id="KW-1185">Reference proteome</keyword>
<dbReference type="GO" id="GO:0005886">
    <property type="term" value="C:plasma membrane"/>
    <property type="evidence" value="ECO:0000318"/>
    <property type="project" value="GO_Central"/>
</dbReference>
<protein>
    <recommendedName>
        <fullName evidence="10">G-protein coupled receptors family 1 profile domain-containing protein</fullName>
    </recommendedName>
</protein>
<feature type="non-terminal residue" evidence="11">
    <location>
        <position position="1"/>
    </location>
</feature>
<evidence type="ECO:0000256" key="7">
    <source>
        <dbReference type="ARBA" id="ARBA00023224"/>
    </source>
</evidence>
<feature type="transmembrane region" description="Helical" evidence="9">
    <location>
        <begin position="250"/>
        <end position="275"/>
    </location>
</feature>
<dbReference type="PROSITE" id="PS00237">
    <property type="entry name" value="G_PROTEIN_RECEP_F1_1"/>
    <property type="match status" value="1"/>
</dbReference>
<evidence type="ECO:0000256" key="2">
    <source>
        <dbReference type="ARBA" id="ARBA00022692"/>
    </source>
</evidence>
<proteinExistence type="inferred from homology"/>
<evidence type="ECO:0000256" key="1">
    <source>
        <dbReference type="ARBA" id="ARBA00004141"/>
    </source>
</evidence>
<dbReference type="InParanoid" id="A7RQR4"/>
<dbReference type="Pfam" id="PF00001">
    <property type="entry name" value="7tm_1"/>
    <property type="match status" value="1"/>
</dbReference>
<dbReference type="SMART" id="SM01381">
    <property type="entry name" value="7TM_GPCR_Srsx"/>
    <property type="match status" value="1"/>
</dbReference>
<reference evidence="11 12" key="1">
    <citation type="journal article" date="2007" name="Science">
        <title>Sea anemone genome reveals ancestral eumetazoan gene repertoire and genomic organization.</title>
        <authorList>
            <person name="Putnam N.H."/>
            <person name="Srivastava M."/>
            <person name="Hellsten U."/>
            <person name="Dirks B."/>
            <person name="Chapman J."/>
            <person name="Salamov A."/>
            <person name="Terry A."/>
            <person name="Shapiro H."/>
            <person name="Lindquist E."/>
            <person name="Kapitonov V.V."/>
            <person name="Jurka J."/>
            <person name="Genikhovich G."/>
            <person name="Grigoriev I.V."/>
            <person name="Lucas S.M."/>
            <person name="Steele R.E."/>
            <person name="Finnerty J.R."/>
            <person name="Technau U."/>
            <person name="Martindale M.Q."/>
            <person name="Rokhsar D.S."/>
        </authorList>
    </citation>
    <scope>NUCLEOTIDE SEQUENCE [LARGE SCALE GENOMIC DNA]</scope>
    <source>
        <strain evidence="12">CH2 X CH6</strain>
    </source>
</reference>
<feature type="transmembrane region" description="Helical" evidence="9">
    <location>
        <begin position="34"/>
        <end position="53"/>
    </location>
</feature>
<keyword evidence="2 8" id="KW-0812">Transmembrane</keyword>
<dbReference type="eggNOG" id="KOG3656">
    <property type="taxonomic scope" value="Eukaryota"/>
</dbReference>
<evidence type="ECO:0000256" key="8">
    <source>
        <dbReference type="RuleBase" id="RU000688"/>
    </source>
</evidence>
<dbReference type="SUPFAM" id="SSF81321">
    <property type="entry name" value="Family A G protein-coupled receptor-like"/>
    <property type="match status" value="1"/>
</dbReference>
<dbReference type="GO" id="GO:0007186">
    <property type="term" value="P:G protein-coupled receptor signaling pathway"/>
    <property type="evidence" value="ECO:0000318"/>
    <property type="project" value="GO_Central"/>
</dbReference>
<evidence type="ECO:0000256" key="9">
    <source>
        <dbReference type="SAM" id="Phobius"/>
    </source>
</evidence>
<organism evidence="11 12">
    <name type="scientific">Nematostella vectensis</name>
    <name type="common">Starlet sea anemone</name>
    <dbReference type="NCBI Taxonomy" id="45351"/>
    <lineage>
        <taxon>Eukaryota</taxon>
        <taxon>Metazoa</taxon>
        <taxon>Cnidaria</taxon>
        <taxon>Anthozoa</taxon>
        <taxon>Hexacorallia</taxon>
        <taxon>Actiniaria</taxon>
        <taxon>Edwardsiidae</taxon>
        <taxon>Nematostella</taxon>
    </lineage>
</organism>
<gene>
    <name evidence="11" type="ORF">NEMVEDRAFT_v1g34191</name>
</gene>
<dbReference type="AlphaFoldDB" id="A7RQR4"/>
<dbReference type="PROSITE" id="PS50262">
    <property type="entry name" value="G_PROTEIN_RECEP_F1_2"/>
    <property type="match status" value="1"/>
</dbReference>
<comment type="subcellular location">
    <subcellularLocation>
        <location evidence="1">Membrane</location>
        <topology evidence="1">Multi-pass membrane protein</topology>
    </subcellularLocation>
</comment>
<keyword evidence="6 8" id="KW-0675">Receptor</keyword>
<keyword evidence="3 9" id="KW-1133">Transmembrane helix</keyword>
<evidence type="ECO:0000259" key="10">
    <source>
        <dbReference type="PROSITE" id="PS50262"/>
    </source>
</evidence>
<sequence length="295" mass="33939">MALYSIIFLLSMTGNILVISVICFTKKMRSSSHILILHVAICDLLTPSLSIPFDLAYEELKYKWIFGKAMCKILWPCQTYLTTSTTFLLTAICVDRYRALVYPFSQRWKGRRLYCKIASIFAFAAMVVIPYMLVLNLSATSGIKDCVEEWPEPAFAYKQAYTMVLFLLQYAVPLVVMIVLYSIALQSLSNANKTAVKYNHQNLEETRREQHFKVTKMFIIVVIVFAISMFPNQVLWLWVDYGDFSNHPHFPVTAVVCRLFTYSNSVLNPFIYGLYSKEFRSGYIRAGKTLSSSRD</sequence>
<feature type="transmembrane region" description="Helical" evidence="9">
    <location>
        <begin position="6"/>
        <end position="25"/>
    </location>
</feature>
<evidence type="ECO:0000313" key="12">
    <source>
        <dbReference type="Proteomes" id="UP000001593"/>
    </source>
</evidence>
<evidence type="ECO:0000256" key="5">
    <source>
        <dbReference type="ARBA" id="ARBA00023136"/>
    </source>
</evidence>
<dbReference type="GO" id="GO:0004930">
    <property type="term" value="F:G protein-coupled receptor activity"/>
    <property type="evidence" value="ECO:0000318"/>
    <property type="project" value="GO_Central"/>
</dbReference>
<dbReference type="STRING" id="45351.A7RQR4"/>
<evidence type="ECO:0000256" key="4">
    <source>
        <dbReference type="ARBA" id="ARBA00023040"/>
    </source>
</evidence>
<evidence type="ECO:0000313" key="11">
    <source>
        <dbReference type="EMBL" id="EDO46212.1"/>
    </source>
</evidence>
<keyword evidence="4 8" id="KW-0297">G-protein coupled receptor</keyword>
<comment type="similarity">
    <text evidence="8">Belongs to the G-protein coupled receptor 1 family.</text>
</comment>
<dbReference type="Gene3D" id="1.20.1070.10">
    <property type="entry name" value="Rhodopsin 7-helix transmembrane proteins"/>
    <property type="match status" value="1"/>
</dbReference>